<comment type="caution">
    <text evidence="1">The sequence shown here is derived from an EMBL/GenBank/DDBJ whole genome shotgun (WGS) entry which is preliminary data.</text>
</comment>
<dbReference type="AlphaFoldDB" id="A0AAD5XWX3"/>
<feature type="non-terminal residue" evidence="1">
    <location>
        <position position="122"/>
    </location>
</feature>
<evidence type="ECO:0000313" key="2">
    <source>
        <dbReference type="Proteomes" id="UP001211065"/>
    </source>
</evidence>
<dbReference type="Proteomes" id="UP001211065">
    <property type="component" value="Unassembled WGS sequence"/>
</dbReference>
<proteinExistence type="predicted"/>
<reference evidence="1" key="1">
    <citation type="submission" date="2020-05" db="EMBL/GenBank/DDBJ databases">
        <title>Phylogenomic resolution of chytrid fungi.</title>
        <authorList>
            <person name="Stajich J.E."/>
            <person name="Amses K."/>
            <person name="Simmons R."/>
            <person name="Seto K."/>
            <person name="Myers J."/>
            <person name="Bonds A."/>
            <person name="Quandt C.A."/>
            <person name="Barry K."/>
            <person name="Liu P."/>
            <person name="Grigoriev I."/>
            <person name="Longcore J.E."/>
            <person name="James T.Y."/>
        </authorList>
    </citation>
    <scope>NUCLEOTIDE SEQUENCE</scope>
    <source>
        <strain evidence="1">JEL0476</strain>
    </source>
</reference>
<organism evidence="1 2">
    <name type="scientific">Clydaea vesicula</name>
    <dbReference type="NCBI Taxonomy" id="447962"/>
    <lineage>
        <taxon>Eukaryota</taxon>
        <taxon>Fungi</taxon>
        <taxon>Fungi incertae sedis</taxon>
        <taxon>Chytridiomycota</taxon>
        <taxon>Chytridiomycota incertae sedis</taxon>
        <taxon>Chytridiomycetes</taxon>
        <taxon>Lobulomycetales</taxon>
        <taxon>Lobulomycetaceae</taxon>
        <taxon>Clydaea</taxon>
    </lineage>
</organism>
<dbReference type="EMBL" id="JADGJW010000919">
    <property type="protein sequence ID" value="KAJ3209872.1"/>
    <property type="molecule type" value="Genomic_DNA"/>
</dbReference>
<keyword evidence="2" id="KW-1185">Reference proteome</keyword>
<evidence type="ECO:0000313" key="1">
    <source>
        <dbReference type="EMBL" id="KAJ3209872.1"/>
    </source>
</evidence>
<gene>
    <name evidence="1" type="ORF">HK099_008408</name>
</gene>
<name>A0AAD5XWX3_9FUNG</name>
<dbReference type="SUPFAM" id="SSF52058">
    <property type="entry name" value="L domain-like"/>
    <property type="match status" value="1"/>
</dbReference>
<sequence length="122" mass="14106">MLKVNTEQETNGTLTRTIRSLNNEITKIENLPASFTSLDCNWNEITKIENLPDSLTQFSCASNQVTRIENLPDSLTELNFDENPVKNLDDVDISRLNFSLDDLSVFFTHYKAIKRIQKRIKR</sequence>
<evidence type="ECO:0008006" key="3">
    <source>
        <dbReference type="Google" id="ProtNLM"/>
    </source>
</evidence>
<protein>
    <recommendedName>
        <fullName evidence="3">Leucine-rich repeat domain-containing protein</fullName>
    </recommendedName>
</protein>
<accession>A0AAD5XWX3</accession>
<dbReference type="Gene3D" id="3.80.10.10">
    <property type="entry name" value="Ribonuclease Inhibitor"/>
    <property type="match status" value="1"/>
</dbReference>
<dbReference type="InterPro" id="IPR032675">
    <property type="entry name" value="LRR_dom_sf"/>
</dbReference>